<evidence type="ECO:0000256" key="6">
    <source>
        <dbReference type="ARBA" id="ARBA00049348"/>
    </source>
</evidence>
<evidence type="ECO:0000256" key="4">
    <source>
        <dbReference type="ARBA" id="ARBA00022763"/>
    </source>
</evidence>
<dbReference type="GO" id="GO:0032259">
    <property type="term" value="P:methylation"/>
    <property type="evidence" value="ECO:0007669"/>
    <property type="project" value="UniProtKB-KW"/>
</dbReference>
<feature type="domain" description="Methylguanine DNA methyltransferase ribonuclease-like" evidence="8">
    <location>
        <begin position="4"/>
        <end position="75"/>
    </location>
</feature>
<dbReference type="GO" id="GO:0003908">
    <property type="term" value="F:methylated-DNA-[protein]-cysteine S-methyltransferase activity"/>
    <property type="evidence" value="ECO:0007669"/>
    <property type="project" value="UniProtKB-EC"/>
</dbReference>
<dbReference type="InterPro" id="IPR008332">
    <property type="entry name" value="MethylG_MeTrfase_N"/>
</dbReference>
<comment type="caution">
    <text evidence="9">The sequence shown here is derived from an EMBL/GenBank/DDBJ whole genome shotgun (WGS) entry which is preliminary data.</text>
</comment>
<evidence type="ECO:0000259" key="8">
    <source>
        <dbReference type="Pfam" id="PF02870"/>
    </source>
</evidence>
<dbReference type="InterPro" id="IPR014048">
    <property type="entry name" value="MethylDNA_cys_MeTrfase_DNA-bd"/>
</dbReference>
<accession>A0ABT4DHP4</accession>
<evidence type="ECO:0000313" key="10">
    <source>
        <dbReference type="Proteomes" id="UP001144612"/>
    </source>
</evidence>
<dbReference type="PANTHER" id="PTHR10815">
    <property type="entry name" value="METHYLATED-DNA--PROTEIN-CYSTEINE METHYLTRANSFERASE"/>
    <property type="match status" value="1"/>
</dbReference>
<keyword evidence="4" id="KW-0227">DNA damage</keyword>
<dbReference type="Gene3D" id="3.30.160.70">
    <property type="entry name" value="Methylated DNA-protein cysteine methyltransferase domain"/>
    <property type="match status" value="1"/>
</dbReference>
<dbReference type="CDD" id="cd06445">
    <property type="entry name" value="ATase"/>
    <property type="match status" value="1"/>
</dbReference>
<sequence>MNNIYCKYEWELGSMYIILNSDGILRLDLNEDNFEEYKLNTCDLIYDKYLCKKVIEELDEYFKGVRKQFTIPLSISGTMFQKMVWNELANIPYGETRSYGEIARNIGKPKGAQAIGQANKVNKIPIFIPCHRVISKDGNIGGYMGKTRGDEVNIKQFLLSLERKHK</sequence>
<keyword evidence="2 9" id="KW-0489">Methyltransferase</keyword>
<dbReference type="SUPFAM" id="SSF53155">
    <property type="entry name" value="Methylated DNA-protein cysteine methyltransferase domain"/>
    <property type="match status" value="1"/>
</dbReference>
<dbReference type="SUPFAM" id="SSF46767">
    <property type="entry name" value="Methylated DNA-protein cysteine methyltransferase, C-terminal domain"/>
    <property type="match status" value="1"/>
</dbReference>
<reference evidence="9" key="1">
    <citation type="submission" date="2022-12" db="EMBL/GenBank/DDBJ databases">
        <title>Clostridium sp. nov., isolated from industrial wastewater.</title>
        <authorList>
            <person name="Jiayan W."/>
        </authorList>
    </citation>
    <scope>NUCLEOTIDE SEQUENCE</scope>
    <source>
        <strain evidence="9">ZC22-4</strain>
    </source>
</reference>
<gene>
    <name evidence="9" type="ORF">OW729_18650</name>
</gene>
<dbReference type="NCBIfam" id="TIGR00589">
    <property type="entry name" value="ogt"/>
    <property type="match status" value="1"/>
</dbReference>
<dbReference type="EMBL" id="JAPQFJ010000037">
    <property type="protein sequence ID" value="MCY6960616.1"/>
    <property type="molecule type" value="Genomic_DNA"/>
</dbReference>
<dbReference type="EC" id="2.1.1.63" evidence="9"/>
<dbReference type="InterPro" id="IPR036217">
    <property type="entry name" value="MethylDNA_cys_MeTrfase_DNAb"/>
</dbReference>
<dbReference type="PROSITE" id="PS00374">
    <property type="entry name" value="MGMT"/>
    <property type="match status" value="1"/>
</dbReference>
<protein>
    <submittedName>
        <fullName evidence="9">Methylated-DNA--[protein]-cysteine S-methyltransferase</fullName>
        <ecNumber evidence="9">2.1.1.63</ecNumber>
    </submittedName>
</protein>
<comment type="catalytic activity">
    <reaction evidence="1">
        <text>a 4-O-methyl-thymidine in DNA + L-cysteinyl-[protein] = a thymidine in DNA + S-methyl-L-cysteinyl-[protein]</text>
        <dbReference type="Rhea" id="RHEA:53428"/>
        <dbReference type="Rhea" id="RHEA-COMP:10131"/>
        <dbReference type="Rhea" id="RHEA-COMP:10132"/>
        <dbReference type="Rhea" id="RHEA-COMP:13555"/>
        <dbReference type="Rhea" id="RHEA-COMP:13556"/>
        <dbReference type="ChEBI" id="CHEBI:29950"/>
        <dbReference type="ChEBI" id="CHEBI:82612"/>
        <dbReference type="ChEBI" id="CHEBI:137386"/>
        <dbReference type="ChEBI" id="CHEBI:137387"/>
        <dbReference type="EC" id="2.1.1.63"/>
    </reaction>
</comment>
<proteinExistence type="predicted"/>
<organism evidence="9 10">
    <name type="scientific">Clostridium brassicae</name>
    <dbReference type="NCBI Taxonomy" id="2999072"/>
    <lineage>
        <taxon>Bacteria</taxon>
        <taxon>Bacillati</taxon>
        <taxon>Bacillota</taxon>
        <taxon>Clostridia</taxon>
        <taxon>Eubacteriales</taxon>
        <taxon>Clostridiaceae</taxon>
        <taxon>Clostridium</taxon>
    </lineage>
</organism>
<dbReference type="Gene3D" id="1.10.10.10">
    <property type="entry name" value="Winged helix-like DNA-binding domain superfamily/Winged helix DNA-binding domain"/>
    <property type="match status" value="1"/>
</dbReference>
<keyword evidence="5" id="KW-0234">DNA repair</keyword>
<evidence type="ECO:0000256" key="1">
    <source>
        <dbReference type="ARBA" id="ARBA00001286"/>
    </source>
</evidence>
<comment type="catalytic activity">
    <reaction evidence="6">
        <text>a 6-O-methyl-2'-deoxyguanosine in DNA + L-cysteinyl-[protein] = S-methyl-L-cysteinyl-[protein] + a 2'-deoxyguanosine in DNA</text>
        <dbReference type="Rhea" id="RHEA:24000"/>
        <dbReference type="Rhea" id="RHEA-COMP:10131"/>
        <dbReference type="Rhea" id="RHEA-COMP:10132"/>
        <dbReference type="Rhea" id="RHEA-COMP:11367"/>
        <dbReference type="Rhea" id="RHEA-COMP:11368"/>
        <dbReference type="ChEBI" id="CHEBI:29950"/>
        <dbReference type="ChEBI" id="CHEBI:82612"/>
        <dbReference type="ChEBI" id="CHEBI:85445"/>
        <dbReference type="ChEBI" id="CHEBI:85448"/>
        <dbReference type="EC" id="2.1.1.63"/>
    </reaction>
</comment>
<dbReference type="Pfam" id="PF01035">
    <property type="entry name" value="DNA_binding_1"/>
    <property type="match status" value="1"/>
</dbReference>
<dbReference type="InterPro" id="IPR036631">
    <property type="entry name" value="MGMT_N_sf"/>
</dbReference>
<keyword evidence="3 9" id="KW-0808">Transferase</keyword>
<evidence type="ECO:0000256" key="3">
    <source>
        <dbReference type="ARBA" id="ARBA00022679"/>
    </source>
</evidence>
<evidence type="ECO:0000259" key="7">
    <source>
        <dbReference type="Pfam" id="PF01035"/>
    </source>
</evidence>
<dbReference type="RefSeq" id="WP_268063052.1">
    <property type="nucleotide sequence ID" value="NZ_JAPQFJ010000037.1"/>
</dbReference>
<dbReference type="InterPro" id="IPR001497">
    <property type="entry name" value="MethylDNA_cys_MeTrfase_AS"/>
</dbReference>
<name>A0ABT4DHP4_9CLOT</name>
<dbReference type="PANTHER" id="PTHR10815:SF5">
    <property type="entry name" value="METHYLATED-DNA--PROTEIN-CYSTEINE METHYLTRANSFERASE"/>
    <property type="match status" value="1"/>
</dbReference>
<feature type="domain" description="Methylated-DNA-[protein]-cysteine S-methyltransferase DNA binding" evidence="7">
    <location>
        <begin position="80"/>
        <end position="163"/>
    </location>
</feature>
<dbReference type="Pfam" id="PF02870">
    <property type="entry name" value="Methyltransf_1N"/>
    <property type="match status" value="1"/>
</dbReference>
<dbReference type="InterPro" id="IPR036388">
    <property type="entry name" value="WH-like_DNA-bd_sf"/>
</dbReference>
<evidence type="ECO:0000256" key="5">
    <source>
        <dbReference type="ARBA" id="ARBA00023204"/>
    </source>
</evidence>
<dbReference type="Proteomes" id="UP001144612">
    <property type="component" value="Unassembled WGS sequence"/>
</dbReference>
<evidence type="ECO:0000313" key="9">
    <source>
        <dbReference type="EMBL" id="MCY6960616.1"/>
    </source>
</evidence>
<evidence type="ECO:0000256" key="2">
    <source>
        <dbReference type="ARBA" id="ARBA00022603"/>
    </source>
</evidence>
<keyword evidence="10" id="KW-1185">Reference proteome</keyword>